<evidence type="ECO:0000256" key="6">
    <source>
        <dbReference type="ARBA" id="ARBA00022989"/>
    </source>
</evidence>
<dbReference type="PANTHER" id="PTHR13202">
    <property type="entry name" value="MICROSOMAL SIGNAL PEPTIDASE 12 KDA SUBUNIT"/>
    <property type="match status" value="1"/>
</dbReference>
<reference evidence="13" key="1">
    <citation type="submission" date="2017-10" db="EMBL/GenBank/DDBJ databases">
        <title>Rapid genome shrinkage in a self-fertile nematode reveals novel sperm competition proteins.</title>
        <authorList>
            <person name="Yin D."/>
            <person name="Schwarz E.M."/>
            <person name="Thomas C.G."/>
            <person name="Felde R.L."/>
            <person name="Korf I.F."/>
            <person name="Cutter A.D."/>
            <person name="Schartner C.M."/>
            <person name="Ralston E.J."/>
            <person name="Meyer B.J."/>
            <person name="Haag E.S."/>
        </authorList>
    </citation>
    <scope>NUCLEOTIDE SEQUENCE [LARGE SCALE GENOMIC DNA]</scope>
    <source>
        <strain evidence="13">JU1422</strain>
    </source>
</reference>
<dbReference type="AlphaFoldDB" id="A0A2G5SCY6"/>
<sequence>MDGMVAMLPTPLQNWSTHLDFEGQRFAERIYKITLTISGVVGFVVGVWTQQLSYALYIVMAGALITALVILPPWPFLRQNPVEWHTPAKPEPMVSSQPAAENKVADKKAADKKKADKKKKEAKKSK</sequence>
<gene>
    <name evidence="12" type="primary">Cni-C34B2.10</name>
    <name evidence="12" type="ORF">B9Z55_028041</name>
</gene>
<evidence type="ECO:0000256" key="9">
    <source>
        <dbReference type="ARBA" id="ARBA00045204"/>
    </source>
</evidence>
<evidence type="ECO:0000256" key="7">
    <source>
        <dbReference type="ARBA" id="ARBA00023136"/>
    </source>
</evidence>
<evidence type="ECO:0000256" key="8">
    <source>
        <dbReference type="ARBA" id="ARBA00032913"/>
    </source>
</evidence>
<dbReference type="GO" id="GO:0006465">
    <property type="term" value="P:signal peptide processing"/>
    <property type="evidence" value="ECO:0007669"/>
    <property type="project" value="InterPro"/>
</dbReference>
<feature type="compositionally biased region" description="Basic and acidic residues" evidence="10">
    <location>
        <begin position="103"/>
        <end position="114"/>
    </location>
</feature>
<comment type="subcellular location">
    <subcellularLocation>
        <location evidence="1">Endoplasmic reticulum membrane</location>
        <topology evidence="1">Multi-pass membrane protein</topology>
    </subcellularLocation>
</comment>
<evidence type="ECO:0000313" key="12">
    <source>
        <dbReference type="EMBL" id="PIC12948.1"/>
    </source>
</evidence>
<accession>A0A2G5SCY6</accession>
<dbReference type="EMBL" id="PDUG01000016">
    <property type="protein sequence ID" value="PIC12948.1"/>
    <property type="molecule type" value="Genomic_DNA"/>
</dbReference>
<evidence type="ECO:0000256" key="11">
    <source>
        <dbReference type="SAM" id="Phobius"/>
    </source>
</evidence>
<dbReference type="GO" id="GO:0045047">
    <property type="term" value="P:protein targeting to ER"/>
    <property type="evidence" value="ECO:0007669"/>
    <property type="project" value="TreeGrafter"/>
</dbReference>
<dbReference type="GO" id="GO:0005787">
    <property type="term" value="C:signal peptidase complex"/>
    <property type="evidence" value="ECO:0007669"/>
    <property type="project" value="InterPro"/>
</dbReference>
<feature type="compositionally biased region" description="Basic residues" evidence="10">
    <location>
        <begin position="115"/>
        <end position="126"/>
    </location>
</feature>
<keyword evidence="4 11" id="KW-0812">Transmembrane</keyword>
<dbReference type="Pfam" id="PF06645">
    <property type="entry name" value="SPC12"/>
    <property type="match status" value="1"/>
</dbReference>
<keyword evidence="13" id="KW-1185">Reference proteome</keyword>
<protein>
    <recommendedName>
        <fullName evidence="3">Signal peptidase complex subunit 1</fullName>
    </recommendedName>
    <alternativeName>
        <fullName evidence="8">Microsomal signal peptidase 12 kDa subunit</fullName>
    </alternativeName>
</protein>
<evidence type="ECO:0000313" key="13">
    <source>
        <dbReference type="Proteomes" id="UP000230233"/>
    </source>
</evidence>
<dbReference type="Proteomes" id="UP000230233">
    <property type="component" value="Unassembled WGS sequence"/>
</dbReference>
<feature type="transmembrane region" description="Helical" evidence="11">
    <location>
        <begin position="30"/>
        <end position="48"/>
    </location>
</feature>
<evidence type="ECO:0000256" key="3">
    <source>
        <dbReference type="ARBA" id="ARBA00017059"/>
    </source>
</evidence>
<evidence type="ECO:0000256" key="2">
    <source>
        <dbReference type="ARBA" id="ARBA00005245"/>
    </source>
</evidence>
<comment type="similarity">
    <text evidence="2">Belongs to the SPCS1 family.</text>
</comment>
<keyword evidence="7 11" id="KW-0472">Membrane</keyword>
<feature type="transmembrane region" description="Helical" evidence="11">
    <location>
        <begin position="54"/>
        <end position="71"/>
    </location>
</feature>
<dbReference type="PANTHER" id="PTHR13202:SF0">
    <property type="entry name" value="SIGNAL PEPTIDASE COMPLEX SUBUNIT 1"/>
    <property type="match status" value="1"/>
</dbReference>
<evidence type="ECO:0000256" key="1">
    <source>
        <dbReference type="ARBA" id="ARBA00004477"/>
    </source>
</evidence>
<comment type="caution">
    <text evidence="12">The sequence shown here is derived from an EMBL/GenBank/DDBJ whole genome shotgun (WGS) entry which is preliminary data.</text>
</comment>
<feature type="region of interest" description="Disordered" evidence="10">
    <location>
        <begin position="85"/>
        <end position="126"/>
    </location>
</feature>
<keyword evidence="5" id="KW-0256">Endoplasmic reticulum</keyword>
<proteinExistence type="inferred from homology"/>
<dbReference type="InterPro" id="IPR009542">
    <property type="entry name" value="Spc1/SPCS1"/>
</dbReference>
<dbReference type="OrthoDB" id="263893at2759"/>
<evidence type="ECO:0000256" key="4">
    <source>
        <dbReference type="ARBA" id="ARBA00022692"/>
    </source>
</evidence>
<organism evidence="12 13">
    <name type="scientific">Caenorhabditis nigoni</name>
    <dbReference type="NCBI Taxonomy" id="1611254"/>
    <lineage>
        <taxon>Eukaryota</taxon>
        <taxon>Metazoa</taxon>
        <taxon>Ecdysozoa</taxon>
        <taxon>Nematoda</taxon>
        <taxon>Chromadorea</taxon>
        <taxon>Rhabditida</taxon>
        <taxon>Rhabditina</taxon>
        <taxon>Rhabditomorpha</taxon>
        <taxon>Rhabditoidea</taxon>
        <taxon>Rhabditidae</taxon>
        <taxon>Peloderinae</taxon>
        <taxon>Caenorhabditis</taxon>
    </lineage>
</organism>
<name>A0A2G5SCY6_9PELO</name>
<evidence type="ECO:0000256" key="10">
    <source>
        <dbReference type="SAM" id="MobiDB-lite"/>
    </source>
</evidence>
<evidence type="ECO:0000256" key="5">
    <source>
        <dbReference type="ARBA" id="ARBA00022824"/>
    </source>
</evidence>
<comment type="function">
    <text evidence="9">Component of the signal peptidase complex (SPC) which catalyzes the cleavage of N-terminal signal sequences from nascent proteins as they are translocated into the lumen of the endoplasmic reticulum. Dispensable for SPC enzymatic activity.</text>
</comment>
<keyword evidence="6 11" id="KW-1133">Transmembrane helix</keyword>